<dbReference type="PANTHER" id="PTHR30570">
    <property type="entry name" value="PERIPLASMIC PHOSPHATE BINDING COMPONENT OF PHOSPHATE ABC TRANSPORTER"/>
    <property type="match status" value="1"/>
</dbReference>
<keyword evidence="8 10" id="KW-0564">Palmitate</keyword>
<comment type="function">
    <text evidence="10">Involved in the system for phosphate transport across the cytoplasmic membrane.</text>
</comment>
<dbReference type="PANTHER" id="PTHR30570:SF1">
    <property type="entry name" value="PHOSPHATE-BINDING PROTEIN PSTS"/>
    <property type="match status" value="1"/>
</dbReference>
<evidence type="ECO:0000256" key="4">
    <source>
        <dbReference type="ARBA" id="ARBA00011529"/>
    </source>
</evidence>
<name>A0A9D1ERF5_9FIRM</name>
<dbReference type="CDD" id="cd13653">
    <property type="entry name" value="PBP2_phosphate_like_1"/>
    <property type="match status" value="1"/>
</dbReference>
<dbReference type="InterPro" id="IPR024370">
    <property type="entry name" value="PBP_domain"/>
</dbReference>
<comment type="subcellular location">
    <subcellularLocation>
        <location evidence="2 10">Cell membrane</location>
        <topology evidence="2 10">Lipid-anchor</topology>
    </subcellularLocation>
</comment>
<evidence type="ECO:0000313" key="13">
    <source>
        <dbReference type="EMBL" id="HIS30578.1"/>
    </source>
</evidence>
<dbReference type="Pfam" id="PF12849">
    <property type="entry name" value="PBP_like_2"/>
    <property type="match status" value="1"/>
</dbReference>
<dbReference type="InterPro" id="IPR011862">
    <property type="entry name" value="Phos-bd"/>
</dbReference>
<evidence type="ECO:0000256" key="2">
    <source>
        <dbReference type="ARBA" id="ARBA00004193"/>
    </source>
</evidence>
<reference evidence="13" key="2">
    <citation type="journal article" date="2021" name="PeerJ">
        <title>Extensive microbial diversity within the chicken gut microbiome revealed by metagenomics and culture.</title>
        <authorList>
            <person name="Gilroy R."/>
            <person name="Ravi A."/>
            <person name="Getino M."/>
            <person name="Pursley I."/>
            <person name="Horton D.L."/>
            <person name="Alikhan N.F."/>
            <person name="Baker D."/>
            <person name="Gharbi K."/>
            <person name="Hall N."/>
            <person name="Watson M."/>
            <person name="Adriaenssens E.M."/>
            <person name="Foster-Nyarko E."/>
            <person name="Jarju S."/>
            <person name="Secka A."/>
            <person name="Antonio M."/>
            <person name="Oren A."/>
            <person name="Chaudhuri R.R."/>
            <person name="La Ragione R."/>
            <person name="Hildebrand F."/>
            <person name="Pallen M.J."/>
        </authorList>
    </citation>
    <scope>NUCLEOTIDE SEQUENCE</scope>
    <source>
        <strain evidence="13">CHK190-19873</strain>
    </source>
</reference>
<protein>
    <recommendedName>
        <fullName evidence="10">Phosphate-binding protein</fullName>
    </recommendedName>
</protein>
<evidence type="ECO:0000256" key="6">
    <source>
        <dbReference type="ARBA" id="ARBA00022592"/>
    </source>
</evidence>
<keyword evidence="10" id="KW-1003">Cell membrane</keyword>
<keyword evidence="6 10" id="KW-0592">Phosphate transport</keyword>
<dbReference type="AlphaFoldDB" id="A0A9D1ERF5"/>
<dbReference type="InterPro" id="IPR050811">
    <property type="entry name" value="Phosphate_ABC_transporter"/>
</dbReference>
<comment type="function">
    <text evidence="1">Part of the ABC transporter complex PstSACB involved in phosphate import.</text>
</comment>
<dbReference type="Gene3D" id="3.40.190.10">
    <property type="entry name" value="Periplasmic binding protein-like II"/>
    <property type="match status" value="2"/>
</dbReference>
<evidence type="ECO:0000313" key="14">
    <source>
        <dbReference type="Proteomes" id="UP000823935"/>
    </source>
</evidence>
<dbReference type="Proteomes" id="UP000823935">
    <property type="component" value="Unassembled WGS sequence"/>
</dbReference>
<keyword evidence="10" id="KW-0472">Membrane</keyword>
<feature type="domain" description="PBP" evidence="12">
    <location>
        <begin position="22"/>
        <end position="259"/>
    </location>
</feature>
<feature type="region of interest" description="Disordered" evidence="11">
    <location>
        <begin position="275"/>
        <end position="318"/>
    </location>
</feature>
<dbReference type="GO" id="GO:0005886">
    <property type="term" value="C:plasma membrane"/>
    <property type="evidence" value="ECO:0007669"/>
    <property type="project" value="UniProtKB-SubCell"/>
</dbReference>
<evidence type="ECO:0000256" key="8">
    <source>
        <dbReference type="ARBA" id="ARBA00023139"/>
    </source>
</evidence>
<evidence type="ECO:0000256" key="7">
    <source>
        <dbReference type="ARBA" id="ARBA00022729"/>
    </source>
</evidence>
<comment type="caution">
    <text evidence="13">The sequence shown here is derived from an EMBL/GenBank/DDBJ whole genome shotgun (WGS) entry which is preliminary data.</text>
</comment>
<evidence type="ECO:0000256" key="10">
    <source>
        <dbReference type="RuleBase" id="RU367119"/>
    </source>
</evidence>
<keyword evidence="5 10" id="KW-0813">Transport</keyword>
<feature type="chain" id="PRO_5039748513" description="Phosphate-binding protein" evidence="10">
    <location>
        <begin position="25"/>
        <end position="318"/>
    </location>
</feature>
<proteinExistence type="inferred from homology"/>
<evidence type="ECO:0000256" key="1">
    <source>
        <dbReference type="ARBA" id="ARBA00002841"/>
    </source>
</evidence>
<sequence length="318" mass="33153">MKRLAAIAAISLLGVATVGATASAEGLSGTIVITGSTSVEPILTDMADEFMAQNPDVDIQYTGSGSSAGITDTKAGTNNIGASSRYLHEDEEEDGLNTEIFAYDGIAVIVNPANEAVEDITPEQLADIYSGKITNWSELGGEDQDIFVVSREESSGTRDAFEELIGLEDAGGLSGNASVSEGNGPVQAAVAENEYAIGYVSFSYVDDTVKPLTVGGVEATAENALNGTYPLSRPFLFCWFDENVTEAGQAFLDFALTDEAQEFVVEHGGITVAEEEEAMAESETAAEGDTEAAETTEETTADSEAAETEAAESETAAE</sequence>
<feature type="signal peptide" evidence="10">
    <location>
        <begin position="1"/>
        <end position="24"/>
    </location>
</feature>
<dbReference type="GO" id="GO:0006817">
    <property type="term" value="P:phosphate ion transport"/>
    <property type="evidence" value="ECO:0007669"/>
    <property type="project" value="UniProtKB-UniRule"/>
</dbReference>
<dbReference type="GO" id="GO:0042301">
    <property type="term" value="F:phosphate ion binding"/>
    <property type="evidence" value="ECO:0007669"/>
    <property type="project" value="UniProtKB-UniRule"/>
</dbReference>
<gene>
    <name evidence="13" type="ORF">IAB44_03370</name>
</gene>
<comment type="subunit">
    <text evidence="4 10">The complex is composed of two ATP-binding proteins (PstB), two transmembrane proteins (PstC and PstA) and a solute-binding protein (PstS).</text>
</comment>
<keyword evidence="9 10" id="KW-0449">Lipoprotein</keyword>
<evidence type="ECO:0000256" key="9">
    <source>
        <dbReference type="ARBA" id="ARBA00023288"/>
    </source>
</evidence>
<dbReference type="EMBL" id="DVIQ01000019">
    <property type="protein sequence ID" value="HIS30578.1"/>
    <property type="molecule type" value="Genomic_DNA"/>
</dbReference>
<evidence type="ECO:0000256" key="11">
    <source>
        <dbReference type="SAM" id="MobiDB-lite"/>
    </source>
</evidence>
<dbReference type="SUPFAM" id="SSF53850">
    <property type="entry name" value="Periplasmic binding protein-like II"/>
    <property type="match status" value="1"/>
</dbReference>
<evidence type="ECO:0000259" key="12">
    <source>
        <dbReference type="Pfam" id="PF12849"/>
    </source>
</evidence>
<comment type="similarity">
    <text evidence="3 10">Belongs to the PstS family.</text>
</comment>
<organism evidence="13 14">
    <name type="scientific">Candidatus Limivivens intestinipullorum</name>
    <dbReference type="NCBI Taxonomy" id="2840858"/>
    <lineage>
        <taxon>Bacteria</taxon>
        <taxon>Bacillati</taxon>
        <taxon>Bacillota</taxon>
        <taxon>Clostridia</taxon>
        <taxon>Lachnospirales</taxon>
        <taxon>Lachnospiraceae</taxon>
        <taxon>Lachnospiraceae incertae sedis</taxon>
        <taxon>Candidatus Limivivens</taxon>
    </lineage>
</organism>
<reference evidence="13" key="1">
    <citation type="submission" date="2020-10" db="EMBL/GenBank/DDBJ databases">
        <authorList>
            <person name="Gilroy R."/>
        </authorList>
    </citation>
    <scope>NUCLEOTIDE SEQUENCE</scope>
    <source>
        <strain evidence="13">CHK190-19873</strain>
    </source>
</reference>
<evidence type="ECO:0000256" key="3">
    <source>
        <dbReference type="ARBA" id="ARBA00008725"/>
    </source>
</evidence>
<evidence type="ECO:0000256" key="5">
    <source>
        <dbReference type="ARBA" id="ARBA00022448"/>
    </source>
</evidence>
<accession>A0A9D1ERF5</accession>
<keyword evidence="7 10" id="KW-0732">Signal</keyword>
<dbReference type="NCBIfam" id="TIGR02136">
    <property type="entry name" value="ptsS_2"/>
    <property type="match status" value="1"/>
</dbReference>